<evidence type="ECO:0000256" key="5">
    <source>
        <dbReference type="ARBA" id="ARBA00022840"/>
    </source>
</evidence>
<keyword evidence="4 9" id="KW-0547">Nucleotide-binding</keyword>
<dbReference type="NCBIfam" id="TIGR01536">
    <property type="entry name" value="asn_synth_AEB"/>
    <property type="match status" value="1"/>
</dbReference>
<evidence type="ECO:0000256" key="7">
    <source>
        <dbReference type="ARBA" id="ARBA00048741"/>
    </source>
</evidence>
<evidence type="ECO:0000256" key="4">
    <source>
        <dbReference type="ARBA" id="ARBA00022741"/>
    </source>
</evidence>
<dbReference type="GO" id="GO:0005829">
    <property type="term" value="C:cytosol"/>
    <property type="evidence" value="ECO:0007669"/>
    <property type="project" value="TreeGrafter"/>
</dbReference>
<keyword evidence="8" id="KW-0028">Amino-acid biosynthesis</keyword>
<dbReference type="SUPFAM" id="SSF56235">
    <property type="entry name" value="N-terminal nucleophile aminohydrolases (Ntn hydrolases)"/>
    <property type="match status" value="1"/>
</dbReference>
<accession>A0A502FK83</accession>
<organism evidence="12 13">
    <name type="scientific">Muricoccus nepalensis</name>
    <dbReference type="NCBI Taxonomy" id="1854500"/>
    <lineage>
        <taxon>Bacteria</taxon>
        <taxon>Pseudomonadati</taxon>
        <taxon>Pseudomonadota</taxon>
        <taxon>Alphaproteobacteria</taxon>
        <taxon>Acetobacterales</taxon>
        <taxon>Roseomonadaceae</taxon>
        <taxon>Muricoccus</taxon>
    </lineage>
</organism>
<evidence type="ECO:0000256" key="6">
    <source>
        <dbReference type="ARBA" id="ARBA00022962"/>
    </source>
</evidence>
<gene>
    <name evidence="12" type="primary">asnB</name>
    <name evidence="12" type="ORF">EAH89_20360</name>
</gene>
<protein>
    <recommendedName>
        <fullName evidence="3">asparagine synthase (glutamine-hydrolyzing)</fullName>
        <ecNumber evidence="3">6.3.5.4</ecNumber>
    </recommendedName>
</protein>
<keyword evidence="5 9" id="KW-0067">ATP-binding</keyword>
<feature type="binding site" evidence="9">
    <location>
        <position position="107"/>
    </location>
    <ligand>
        <name>L-glutamine</name>
        <dbReference type="ChEBI" id="CHEBI:58359"/>
    </ligand>
</feature>
<dbReference type="Pfam" id="PF00733">
    <property type="entry name" value="Asn_synthase"/>
    <property type="match status" value="1"/>
</dbReference>
<dbReference type="Proteomes" id="UP000317078">
    <property type="component" value="Unassembled WGS sequence"/>
</dbReference>
<feature type="active site" description="For GATase activity" evidence="8">
    <location>
        <position position="2"/>
    </location>
</feature>
<dbReference type="GO" id="GO:0005524">
    <property type="term" value="F:ATP binding"/>
    <property type="evidence" value="ECO:0007669"/>
    <property type="project" value="UniProtKB-KW"/>
</dbReference>
<dbReference type="PROSITE" id="PS51278">
    <property type="entry name" value="GATASE_TYPE_2"/>
    <property type="match status" value="1"/>
</dbReference>
<dbReference type="GO" id="GO:0006529">
    <property type="term" value="P:asparagine biosynthetic process"/>
    <property type="evidence" value="ECO:0007669"/>
    <property type="project" value="UniProtKB-KW"/>
</dbReference>
<proteinExistence type="inferred from homology"/>
<comment type="pathway">
    <text evidence="1">Amino-acid biosynthesis; L-asparagine biosynthesis; L-asparagine from L-aspartate (L-Gln route): step 1/1.</text>
</comment>
<dbReference type="EC" id="6.3.5.4" evidence="3"/>
<dbReference type="SUPFAM" id="SSF52402">
    <property type="entry name" value="Adenine nucleotide alpha hydrolases-like"/>
    <property type="match status" value="1"/>
</dbReference>
<dbReference type="OrthoDB" id="9763290at2"/>
<comment type="caution">
    <text evidence="12">The sequence shown here is derived from an EMBL/GenBank/DDBJ whole genome shotgun (WGS) entry which is preliminary data.</text>
</comment>
<evidence type="ECO:0000256" key="2">
    <source>
        <dbReference type="ARBA" id="ARBA00005752"/>
    </source>
</evidence>
<name>A0A502FK83_9PROT</name>
<dbReference type="InterPro" id="IPR051786">
    <property type="entry name" value="ASN_synthetase/amidase"/>
</dbReference>
<dbReference type="PANTHER" id="PTHR43284:SF1">
    <property type="entry name" value="ASPARAGINE SYNTHETASE"/>
    <property type="match status" value="1"/>
</dbReference>
<dbReference type="RefSeq" id="WP_140885577.1">
    <property type="nucleotide sequence ID" value="NZ_RCZP01000026.1"/>
</dbReference>
<dbReference type="InterPro" id="IPR014729">
    <property type="entry name" value="Rossmann-like_a/b/a_fold"/>
</dbReference>
<evidence type="ECO:0000259" key="11">
    <source>
        <dbReference type="PROSITE" id="PS51278"/>
    </source>
</evidence>
<dbReference type="InterPro" id="IPR029055">
    <property type="entry name" value="Ntn_hydrolases_N"/>
</dbReference>
<evidence type="ECO:0000256" key="10">
    <source>
        <dbReference type="PIRSR" id="PIRSR001589-3"/>
    </source>
</evidence>
<dbReference type="CDD" id="cd00712">
    <property type="entry name" value="AsnB"/>
    <property type="match status" value="1"/>
</dbReference>
<reference evidence="12 13" key="1">
    <citation type="journal article" date="2019" name="Environ. Microbiol.">
        <title>Species interactions and distinct microbial communities in high Arctic permafrost affected cryosols are associated with the CH4 and CO2 gas fluxes.</title>
        <authorList>
            <person name="Altshuler I."/>
            <person name="Hamel J."/>
            <person name="Turney S."/>
            <person name="Magnuson E."/>
            <person name="Levesque R."/>
            <person name="Greer C."/>
            <person name="Whyte L.G."/>
        </authorList>
    </citation>
    <scope>NUCLEOTIDE SEQUENCE [LARGE SCALE GENOMIC DNA]</scope>
    <source>
        <strain evidence="12 13">S9.3B</strain>
    </source>
</reference>
<dbReference type="PIRSF" id="PIRSF001589">
    <property type="entry name" value="Asn_synthetase_glu-h"/>
    <property type="match status" value="1"/>
</dbReference>
<keyword evidence="8" id="KW-0061">Asparagine biosynthesis</keyword>
<comment type="catalytic activity">
    <reaction evidence="7">
        <text>L-aspartate + L-glutamine + ATP + H2O = L-asparagine + L-glutamate + AMP + diphosphate + H(+)</text>
        <dbReference type="Rhea" id="RHEA:12228"/>
        <dbReference type="ChEBI" id="CHEBI:15377"/>
        <dbReference type="ChEBI" id="CHEBI:15378"/>
        <dbReference type="ChEBI" id="CHEBI:29985"/>
        <dbReference type="ChEBI" id="CHEBI:29991"/>
        <dbReference type="ChEBI" id="CHEBI:30616"/>
        <dbReference type="ChEBI" id="CHEBI:33019"/>
        <dbReference type="ChEBI" id="CHEBI:58048"/>
        <dbReference type="ChEBI" id="CHEBI:58359"/>
        <dbReference type="ChEBI" id="CHEBI:456215"/>
        <dbReference type="EC" id="6.3.5.4"/>
    </reaction>
</comment>
<evidence type="ECO:0000256" key="9">
    <source>
        <dbReference type="PIRSR" id="PIRSR001589-2"/>
    </source>
</evidence>
<feature type="binding site" evidence="9">
    <location>
        <position position="307"/>
    </location>
    <ligand>
        <name>ATP</name>
        <dbReference type="ChEBI" id="CHEBI:30616"/>
    </ligand>
</feature>
<dbReference type="InterPro" id="IPR006426">
    <property type="entry name" value="Asn_synth_AEB"/>
</dbReference>
<evidence type="ECO:0000313" key="13">
    <source>
        <dbReference type="Proteomes" id="UP000317078"/>
    </source>
</evidence>
<evidence type="ECO:0000256" key="3">
    <source>
        <dbReference type="ARBA" id="ARBA00012737"/>
    </source>
</evidence>
<dbReference type="PANTHER" id="PTHR43284">
    <property type="entry name" value="ASPARAGINE SYNTHETASE (GLUTAMINE-HYDROLYZING)"/>
    <property type="match status" value="1"/>
</dbReference>
<dbReference type="GO" id="GO:0004066">
    <property type="term" value="F:asparagine synthase (glutamine-hydrolyzing) activity"/>
    <property type="evidence" value="ECO:0007669"/>
    <property type="project" value="UniProtKB-EC"/>
</dbReference>
<dbReference type="EMBL" id="RCZP01000026">
    <property type="protein sequence ID" value="TPG49888.1"/>
    <property type="molecule type" value="Genomic_DNA"/>
</dbReference>
<feature type="domain" description="Glutamine amidotransferase type-2" evidence="11">
    <location>
        <begin position="2"/>
        <end position="221"/>
    </location>
</feature>
<keyword evidence="6 8" id="KW-0315">Glutamine amidotransferase</keyword>
<dbReference type="CDD" id="cd01991">
    <property type="entry name" value="Asn_synthase_B_C"/>
    <property type="match status" value="1"/>
</dbReference>
<dbReference type="InterPro" id="IPR033738">
    <property type="entry name" value="AsnB_N"/>
</dbReference>
<dbReference type="AlphaFoldDB" id="A0A502FK83"/>
<dbReference type="Pfam" id="PF13522">
    <property type="entry name" value="GATase_6"/>
    <property type="match status" value="1"/>
</dbReference>
<evidence type="ECO:0000256" key="8">
    <source>
        <dbReference type="PIRSR" id="PIRSR001589-1"/>
    </source>
</evidence>
<keyword evidence="13" id="KW-1185">Reference proteome</keyword>
<dbReference type="InterPro" id="IPR001962">
    <property type="entry name" value="Asn_synthase"/>
</dbReference>
<feature type="binding site" evidence="9">
    <location>
        <begin position="380"/>
        <end position="381"/>
    </location>
    <ligand>
        <name>ATP</name>
        <dbReference type="ChEBI" id="CHEBI:30616"/>
    </ligand>
</feature>
<feature type="site" description="Important for beta-aspartyl-AMP intermediate formation" evidence="10">
    <location>
        <position position="382"/>
    </location>
</feature>
<dbReference type="Gene3D" id="3.40.50.620">
    <property type="entry name" value="HUPs"/>
    <property type="match status" value="1"/>
</dbReference>
<dbReference type="InterPro" id="IPR017932">
    <property type="entry name" value="GATase_2_dom"/>
</dbReference>
<evidence type="ECO:0000256" key="1">
    <source>
        <dbReference type="ARBA" id="ARBA00005187"/>
    </source>
</evidence>
<comment type="similarity">
    <text evidence="2">Belongs to the asparagine synthetase family.</text>
</comment>
<sequence>MCGLTGFWSPAHRASEEASLRIIRGMRDRLTHRGPDDHGTWTDTCQGVAFGFRRLSIIDLSPAGHQPMISADGRYIVMMNGEIYNFAALRAEIDAARGGHAWRGHSDTEVLVEAIDEWGLERALQRANGMFAVAVWDRLDRTLSLARDRIGKKPMYYGWMGGHFLFGSELKALQAHPAFDGRLSAEAVSGFLQIGYIAGRQTIFAGISKLPGGHILRLDARVASQQILPEPVPYWDVRGMVMEGLEAQASGRAARQDEFEALVEDAVALRMVADVPVGSFLSGGIDSSLVTAVMTKVSPSAVHSFAIGFRAKEWDEAPHARAVATHLGTRHEESYLAAADIQDMIRDVAEISDEPLADDSIVPTTLLCRLARRHVKVALSGDGGDELLAGYTRYAAVDDWLLRRQGLPGAARALAGAVSNSLAPAAERLGQVRMARRLRLLARVMTSGDADQVHRMLVSQTLNVDSLLADPTLVPNPLENPQFLLGQSTPIDRMSFMDMTSYLIDDILAKVDRASMSTSLEVRCPLLDYRVIEMSWRFPTSEKYSAGQGKLPLRKMLYKQVPQKLLDRPKRGFGAPVEIWLKDELRDWAEGLMSPAALAAHGLLNVRACRALWEAFLYRGHSFNRVIWNLLIFQAWYASFSQASKVAAPEMEEWIPSLPEVRAARFVPH</sequence>
<keyword evidence="12" id="KW-0436">Ligase</keyword>
<dbReference type="Gene3D" id="3.60.20.10">
    <property type="entry name" value="Glutamine Phosphoribosylpyrophosphate, subunit 1, domain 1"/>
    <property type="match status" value="1"/>
</dbReference>
<evidence type="ECO:0000313" key="12">
    <source>
        <dbReference type="EMBL" id="TPG49888.1"/>
    </source>
</evidence>